<protein>
    <submittedName>
        <fullName evidence="3">Integrase catalytic domain-containing protein</fullName>
    </submittedName>
</protein>
<reference evidence="1 2" key="2">
    <citation type="submission" date="2018-11" db="EMBL/GenBank/DDBJ databases">
        <authorList>
            <consortium name="Pathogen Informatics"/>
        </authorList>
    </citation>
    <scope>NUCLEOTIDE SEQUENCE [LARGE SCALE GENOMIC DNA]</scope>
    <source>
        <strain evidence="1 2">NST_G2</strain>
    </source>
</reference>
<dbReference type="InterPro" id="IPR036397">
    <property type="entry name" value="RNaseH_sf"/>
</dbReference>
<evidence type="ECO:0000313" key="1">
    <source>
        <dbReference type="EMBL" id="VDL95636.1"/>
    </source>
</evidence>
<dbReference type="WBParaSite" id="SSLN_0000960001-mRNA-1">
    <property type="protein sequence ID" value="SSLN_0000960001-mRNA-1"/>
    <property type="gene ID" value="SSLN_0000960001"/>
</dbReference>
<dbReference type="GO" id="GO:0003676">
    <property type="term" value="F:nucleic acid binding"/>
    <property type="evidence" value="ECO:0007669"/>
    <property type="project" value="InterPro"/>
</dbReference>
<dbReference type="EMBL" id="UYSU01035132">
    <property type="protein sequence ID" value="VDL95636.1"/>
    <property type="molecule type" value="Genomic_DNA"/>
</dbReference>
<dbReference type="PANTHER" id="PTHR38681:SF1">
    <property type="entry name" value="RETROVIRUS-RELATED POL POLYPROTEIN FROM TRANSPOSON 412-LIKE PROTEIN"/>
    <property type="match status" value="1"/>
</dbReference>
<dbReference type="AlphaFoldDB" id="A0A183SYF3"/>
<gene>
    <name evidence="1" type="ORF">SSLN_LOCUS9251</name>
</gene>
<accession>A0A183SYF3</accession>
<evidence type="ECO:0000313" key="2">
    <source>
        <dbReference type="Proteomes" id="UP000275846"/>
    </source>
</evidence>
<dbReference type="Gene3D" id="3.30.420.10">
    <property type="entry name" value="Ribonuclease H-like superfamily/Ribonuclease H"/>
    <property type="match status" value="1"/>
</dbReference>
<keyword evidence="2" id="KW-1185">Reference proteome</keyword>
<reference evidence="3" key="1">
    <citation type="submission" date="2016-06" db="UniProtKB">
        <authorList>
            <consortium name="WormBaseParasite"/>
        </authorList>
    </citation>
    <scope>IDENTIFICATION</scope>
</reference>
<proteinExistence type="predicted"/>
<name>A0A183SYF3_SCHSO</name>
<dbReference type="Proteomes" id="UP000275846">
    <property type="component" value="Unassembled WGS sequence"/>
</dbReference>
<dbReference type="OrthoDB" id="10056584at2759"/>
<evidence type="ECO:0000313" key="3">
    <source>
        <dbReference type="WBParaSite" id="SSLN_0000960001-mRNA-1"/>
    </source>
</evidence>
<organism evidence="3">
    <name type="scientific">Schistocephalus solidus</name>
    <name type="common">Tapeworm</name>
    <dbReference type="NCBI Taxonomy" id="70667"/>
    <lineage>
        <taxon>Eukaryota</taxon>
        <taxon>Metazoa</taxon>
        <taxon>Spiralia</taxon>
        <taxon>Lophotrochozoa</taxon>
        <taxon>Platyhelminthes</taxon>
        <taxon>Cestoda</taxon>
        <taxon>Eucestoda</taxon>
        <taxon>Diphyllobothriidea</taxon>
        <taxon>Diphyllobothriidae</taxon>
        <taxon>Schistocephalus</taxon>
    </lineage>
</organism>
<dbReference type="PANTHER" id="PTHR38681">
    <property type="entry name" value="RETROVIRUS-RELATED POL POLYPROTEIN FROM TRANSPOSON 412-LIKE PROTEIN-RELATED"/>
    <property type="match status" value="1"/>
</dbReference>
<sequence length="151" mass="16856">MKAALPDASLLMHSTPGALVILMIDASNVAVGMVLQQQLAVITWQIALMQYLLPFEYCTRIHMTANHQATNGVVERFDHRLKTFLRAADDPENWTDHLSLALLDIRFDVKSTFACSTTEIVFSNTVRILGELILPTFCIAVENAVADRQHC</sequence>